<keyword evidence="3" id="KW-1185">Reference proteome</keyword>
<name>A0A5C6E7C8_9BACT</name>
<organism evidence="2 3">
    <name type="scientific">Rubripirellula tenax</name>
    <dbReference type="NCBI Taxonomy" id="2528015"/>
    <lineage>
        <taxon>Bacteria</taxon>
        <taxon>Pseudomonadati</taxon>
        <taxon>Planctomycetota</taxon>
        <taxon>Planctomycetia</taxon>
        <taxon>Pirellulales</taxon>
        <taxon>Pirellulaceae</taxon>
        <taxon>Rubripirellula</taxon>
    </lineage>
</organism>
<gene>
    <name evidence="2" type="ORF">Poly51_61800</name>
</gene>
<dbReference type="Proteomes" id="UP000318288">
    <property type="component" value="Unassembled WGS sequence"/>
</dbReference>
<feature type="compositionally biased region" description="Basic residues" evidence="1">
    <location>
        <begin position="11"/>
        <end position="22"/>
    </location>
</feature>
<reference evidence="2 3" key="1">
    <citation type="submission" date="2019-02" db="EMBL/GenBank/DDBJ databases">
        <title>Deep-cultivation of Planctomycetes and their phenomic and genomic characterization uncovers novel biology.</title>
        <authorList>
            <person name="Wiegand S."/>
            <person name="Jogler M."/>
            <person name="Boedeker C."/>
            <person name="Pinto D."/>
            <person name="Vollmers J."/>
            <person name="Rivas-Marin E."/>
            <person name="Kohn T."/>
            <person name="Peeters S.H."/>
            <person name="Heuer A."/>
            <person name="Rast P."/>
            <person name="Oberbeckmann S."/>
            <person name="Bunk B."/>
            <person name="Jeske O."/>
            <person name="Meyerdierks A."/>
            <person name="Storesund J.E."/>
            <person name="Kallscheuer N."/>
            <person name="Luecker S."/>
            <person name="Lage O.M."/>
            <person name="Pohl T."/>
            <person name="Merkel B.J."/>
            <person name="Hornburger P."/>
            <person name="Mueller R.-W."/>
            <person name="Bruemmer F."/>
            <person name="Labrenz M."/>
            <person name="Spormann A.M."/>
            <person name="Op Den Camp H."/>
            <person name="Overmann J."/>
            <person name="Amann R."/>
            <person name="Jetten M.S.M."/>
            <person name="Mascher T."/>
            <person name="Medema M.H."/>
            <person name="Devos D.P."/>
            <person name="Kaster A.-K."/>
            <person name="Ovreas L."/>
            <person name="Rohde M."/>
            <person name="Galperin M.Y."/>
            <person name="Jogler C."/>
        </authorList>
    </citation>
    <scope>NUCLEOTIDE SEQUENCE [LARGE SCALE GENOMIC DNA]</scope>
    <source>
        <strain evidence="2 3">Poly51</strain>
    </source>
</reference>
<dbReference type="EMBL" id="SJPW01000013">
    <property type="protein sequence ID" value="TWU44465.1"/>
    <property type="molecule type" value="Genomic_DNA"/>
</dbReference>
<protein>
    <submittedName>
        <fullName evidence="2">Uncharacterized protein</fullName>
    </submittedName>
</protein>
<dbReference type="RefSeq" id="WP_222435952.1">
    <property type="nucleotide sequence ID" value="NZ_SJPW01000013.1"/>
</dbReference>
<proteinExistence type="predicted"/>
<dbReference type="AlphaFoldDB" id="A0A5C6E7C8"/>
<evidence type="ECO:0000313" key="2">
    <source>
        <dbReference type="EMBL" id="TWU44465.1"/>
    </source>
</evidence>
<feature type="region of interest" description="Disordered" evidence="1">
    <location>
        <begin position="1"/>
        <end position="22"/>
    </location>
</feature>
<evidence type="ECO:0000256" key="1">
    <source>
        <dbReference type="SAM" id="MobiDB-lite"/>
    </source>
</evidence>
<sequence length="112" mass="12371">MEDDTPAPAKKSAKKGGGGRRLLKTFARPSLGSAKKPVLATRRSCKSCGEWVFNGILRTTQSWYNQRRGHSSRDHLPPIRDDAVTVPIKFSKDNVVCDLQLGGHLLSYRHAA</sequence>
<accession>A0A5C6E7C8</accession>
<evidence type="ECO:0000313" key="3">
    <source>
        <dbReference type="Proteomes" id="UP000318288"/>
    </source>
</evidence>
<comment type="caution">
    <text evidence="2">The sequence shown here is derived from an EMBL/GenBank/DDBJ whole genome shotgun (WGS) entry which is preliminary data.</text>
</comment>